<keyword evidence="2" id="KW-1185">Reference proteome</keyword>
<accession>A0ABW9RWG3</accession>
<name>A0ABW9RWG3_9BACT</name>
<proteinExistence type="predicted"/>
<evidence type="ECO:0000313" key="1">
    <source>
        <dbReference type="EMBL" id="MTI28318.1"/>
    </source>
</evidence>
<dbReference type="RefSeq" id="WP_155175726.1">
    <property type="nucleotide sequence ID" value="NZ_BAAAFL010000027.1"/>
</dbReference>
<reference evidence="1 2" key="1">
    <citation type="submission" date="2019-02" db="EMBL/GenBank/DDBJ databases">
        <authorList>
            <person name="Goldberg S.R."/>
            <person name="Haltli B.A."/>
            <person name="Correa H."/>
            <person name="Russell K.G."/>
        </authorList>
    </citation>
    <scope>NUCLEOTIDE SEQUENCE [LARGE SCALE GENOMIC DNA]</scope>
    <source>
        <strain evidence="1 2">JCM 16186</strain>
    </source>
</reference>
<dbReference type="Proteomes" id="UP000798808">
    <property type="component" value="Unassembled WGS sequence"/>
</dbReference>
<sequence length="166" mass="19013">MEFVDFDFSAKRILEQKVSQRFYYELSDEPINGAIRYDSVALYIAHDVRQSINSDYMAPFPGALYACSERTINKNSIDEITLTSDVEYAGIAAGESLNHLVQMVDHSVHSYGKNLYEFEDTQYGGEFLIIFNIPPVKEGQFNFNLIYRMTDGSEIQKSIEQLIIKP</sequence>
<organism evidence="1 2">
    <name type="scientific">Fulvivirga kasyanovii</name>
    <dbReference type="NCBI Taxonomy" id="396812"/>
    <lineage>
        <taxon>Bacteria</taxon>
        <taxon>Pseudomonadati</taxon>
        <taxon>Bacteroidota</taxon>
        <taxon>Cytophagia</taxon>
        <taxon>Cytophagales</taxon>
        <taxon>Fulvivirgaceae</taxon>
        <taxon>Fulvivirga</taxon>
    </lineage>
</organism>
<dbReference type="EMBL" id="SMLW01000660">
    <property type="protein sequence ID" value="MTI28318.1"/>
    <property type="molecule type" value="Genomic_DNA"/>
</dbReference>
<protein>
    <submittedName>
        <fullName evidence="1">Uncharacterized protein</fullName>
    </submittedName>
</protein>
<evidence type="ECO:0000313" key="2">
    <source>
        <dbReference type="Proteomes" id="UP000798808"/>
    </source>
</evidence>
<gene>
    <name evidence="1" type="ORF">E1163_25400</name>
</gene>
<comment type="caution">
    <text evidence="1">The sequence shown here is derived from an EMBL/GenBank/DDBJ whole genome shotgun (WGS) entry which is preliminary data.</text>
</comment>